<dbReference type="RefSeq" id="WP_143477881.1">
    <property type="nucleotide sequence ID" value="NZ_FXAG01000029.1"/>
</dbReference>
<evidence type="ECO:0000313" key="1">
    <source>
        <dbReference type="EMBL" id="SMF53330.1"/>
    </source>
</evidence>
<name>A0A1Y6CG29_9NEIS</name>
<proteinExistence type="predicted"/>
<gene>
    <name evidence="1" type="ORF">SAMN02745746_03809</name>
</gene>
<keyword evidence="2" id="KW-1185">Reference proteome</keyword>
<protein>
    <submittedName>
        <fullName evidence="1">Uncharacterized protein</fullName>
    </submittedName>
</protein>
<dbReference type="STRING" id="1123014.SAMN02745746_03809"/>
<accession>A0A1Y6CG29</accession>
<organism evidence="1 2">
    <name type="scientific">Pseudogulbenkiania subflava DSM 22618</name>
    <dbReference type="NCBI Taxonomy" id="1123014"/>
    <lineage>
        <taxon>Bacteria</taxon>
        <taxon>Pseudomonadati</taxon>
        <taxon>Pseudomonadota</taxon>
        <taxon>Betaproteobacteria</taxon>
        <taxon>Neisseriales</taxon>
        <taxon>Chromobacteriaceae</taxon>
        <taxon>Pseudogulbenkiania</taxon>
    </lineage>
</organism>
<dbReference type="AlphaFoldDB" id="A0A1Y6CG29"/>
<sequence length="79" mass="8663">MDKLFSGSLKELADFQQLLAEAAALHYFLQKPAVAEALANPCEIGTTEIELVILDRILLVRLEWHPGGVSISLSEKKDG</sequence>
<evidence type="ECO:0000313" key="2">
    <source>
        <dbReference type="Proteomes" id="UP000192920"/>
    </source>
</evidence>
<dbReference type="Proteomes" id="UP000192920">
    <property type="component" value="Unassembled WGS sequence"/>
</dbReference>
<reference evidence="2" key="1">
    <citation type="submission" date="2017-04" db="EMBL/GenBank/DDBJ databases">
        <authorList>
            <person name="Varghese N."/>
            <person name="Submissions S."/>
        </authorList>
    </citation>
    <scope>NUCLEOTIDE SEQUENCE [LARGE SCALE GENOMIC DNA]</scope>
    <source>
        <strain evidence="2">DSM 22618</strain>
    </source>
</reference>
<dbReference type="EMBL" id="FXAG01000029">
    <property type="protein sequence ID" value="SMF53330.1"/>
    <property type="molecule type" value="Genomic_DNA"/>
</dbReference>